<proteinExistence type="predicted"/>
<organism evidence="1 2">
    <name type="scientific">Papaver somniferum</name>
    <name type="common">Opium poppy</name>
    <dbReference type="NCBI Taxonomy" id="3469"/>
    <lineage>
        <taxon>Eukaryota</taxon>
        <taxon>Viridiplantae</taxon>
        <taxon>Streptophyta</taxon>
        <taxon>Embryophyta</taxon>
        <taxon>Tracheophyta</taxon>
        <taxon>Spermatophyta</taxon>
        <taxon>Magnoliopsida</taxon>
        <taxon>Ranunculales</taxon>
        <taxon>Papaveraceae</taxon>
        <taxon>Papaveroideae</taxon>
        <taxon>Papaver</taxon>
    </lineage>
</organism>
<evidence type="ECO:0000313" key="1">
    <source>
        <dbReference type="EMBL" id="RZC47966.1"/>
    </source>
</evidence>
<accession>A0A4Y7IIQ5</accession>
<name>A0A4Y7IIQ5_PAPSO</name>
<dbReference type="AlphaFoldDB" id="A0A4Y7IIQ5"/>
<sequence>MRIADNDVMQPLKVEQGVQILNAVG</sequence>
<dbReference type="Proteomes" id="UP000316621">
    <property type="component" value="Chromosome 1"/>
</dbReference>
<keyword evidence="2" id="KW-1185">Reference proteome</keyword>
<dbReference type="Gramene" id="RZC47966">
    <property type="protein sequence ID" value="RZC47966"/>
    <property type="gene ID" value="C5167_040918"/>
</dbReference>
<dbReference type="EMBL" id="CM010715">
    <property type="protein sequence ID" value="RZC47966.1"/>
    <property type="molecule type" value="Genomic_DNA"/>
</dbReference>
<gene>
    <name evidence="1" type="ORF">C5167_040918</name>
</gene>
<evidence type="ECO:0000313" key="2">
    <source>
        <dbReference type="Proteomes" id="UP000316621"/>
    </source>
</evidence>
<reference evidence="1 2" key="1">
    <citation type="journal article" date="2018" name="Science">
        <title>The opium poppy genome and morphinan production.</title>
        <authorList>
            <person name="Guo L."/>
            <person name="Winzer T."/>
            <person name="Yang X."/>
            <person name="Li Y."/>
            <person name="Ning Z."/>
            <person name="He Z."/>
            <person name="Teodor R."/>
            <person name="Lu Y."/>
            <person name="Bowser T.A."/>
            <person name="Graham I.A."/>
            <person name="Ye K."/>
        </authorList>
    </citation>
    <scope>NUCLEOTIDE SEQUENCE [LARGE SCALE GENOMIC DNA]</scope>
    <source>
        <strain evidence="2">cv. HN1</strain>
        <tissue evidence="1">Leaves</tissue>
    </source>
</reference>
<protein>
    <submittedName>
        <fullName evidence="1">Uncharacterized protein</fullName>
    </submittedName>
</protein>